<evidence type="ECO:0000313" key="3">
    <source>
        <dbReference type="EMBL" id="AYM00253.1"/>
    </source>
</evidence>
<protein>
    <submittedName>
        <fullName evidence="3">Head morphogenesis protein</fullName>
    </submittedName>
</protein>
<organismHost>
    <name type="scientific">Halobacterium salinarum</name>
    <name type="common">Halobacterium halobium</name>
    <dbReference type="NCBI Taxonomy" id="2242"/>
</organismHost>
<gene>
    <name evidence="3" type="ORF">PhiH1_030</name>
</gene>
<dbReference type="InterPro" id="IPR006528">
    <property type="entry name" value="Phage_head_morphogenesis_dom"/>
</dbReference>
<name>A0A3G1ZKR7_BPPHH</name>
<accession>A0A3G1ZKR7</accession>
<organism evidence="3 4">
    <name type="scientific">Halobacterium phage phiH</name>
    <name type="common">Bacteriophage phi-H</name>
    <dbReference type="NCBI Taxonomy" id="169684"/>
    <lineage>
        <taxon>Viruses</taxon>
        <taxon>Duplodnaviria</taxon>
        <taxon>Heunggongvirae</taxon>
        <taxon>Uroviricota</taxon>
        <taxon>Caudoviricetes</taxon>
        <taxon>Vertoviridae</taxon>
        <taxon>Myohalovirus</taxon>
        <taxon>Myohalovirus spontanei</taxon>
        <taxon>Myohalovirus phiH</taxon>
    </lineage>
</organism>
<keyword evidence="4" id="KW-1185">Reference proteome</keyword>
<evidence type="ECO:0000313" key="4">
    <source>
        <dbReference type="Proteomes" id="UP000277198"/>
    </source>
</evidence>
<sequence>MVNATHSMSGSGLAERRRHVRHLDKQDFTPEEEEAFNQFLDDYVDALTPIEDDLDEWLRNASEEDLASLESIQSDLQQLIEDGGYVDDFEEVFQEGGERATQAGRQLASRRYNLDLDPFDVVPDQALEVIDDWVDEAAGSTLETIDENASRWLRGAHEDGLSIPEIQDQINDELYDSRLESHVAERAARTGTNSTSNLGVHSSFQESDMVVGEEWIAIGDDRTRDDHNQANGQIVAVETPFSVGGEKLDHPGDPSGSLEQIVNCRCTVVPVFEDDLSDEELEAIEAGERIRKAFVDETVKIAPDGTTEPLVAG</sequence>
<dbReference type="Pfam" id="PF04233">
    <property type="entry name" value="Phage_Mu_F"/>
    <property type="match status" value="1"/>
</dbReference>
<dbReference type="Proteomes" id="UP000277198">
    <property type="component" value="Segment"/>
</dbReference>
<evidence type="ECO:0000256" key="1">
    <source>
        <dbReference type="SAM" id="MobiDB-lite"/>
    </source>
</evidence>
<feature type="region of interest" description="Disordered" evidence="1">
    <location>
        <begin position="1"/>
        <end position="26"/>
    </location>
</feature>
<reference evidence="3 4" key="1">
    <citation type="journal article" date="2018" name="Genes (Basel)">
        <title>Complete Genome Sequence of the Model Halovirus PhiH1 (PhiH1).</title>
        <authorList>
            <person name="Dyall-Smith M."/>
            <person name="Pfeifer F."/>
            <person name="Witte A."/>
            <person name="Oesterhelt D."/>
            <person name="Pfeiffer F."/>
        </authorList>
    </citation>
    <scope>NUCLEOTIDE SEQUENCE [LARGE SCALE GENOMIC DNA]</scope>
    <source>
        <strain evidence="3">Variant phiH1</strain>
    </source>
</reference>
<dbReference type="EMBL" id="MK002701">
    <property type="protein sequence ID" value="AYM00253.1"/>
    <property type="molecule type" value="Genomic_DNA"/>
</dbReference>
<feature type="compositionally biased region" description="Polar residues" evidence="1">
    <location>
        <begin position="1"/>
        <end position="10"/>
    </location>
</feature>
<proteinExistence type="predicted"/>
<feature type="domain" description="Phage head morphogenesis" evidence="2">
    <location>
        <begin position="158"/>
        <end position="268"/>
    </location>
</feature>
<evidence type="ECO:0000259" key="2">
    <source>
        <dbReference type="Pfam" id="PF04233"/>
    </source>
</evidence>